<dbReference type="EMBL" id="BMYK01000004">
    <property type="protein sequence ID" value="GHC78576.1"/>
    <property type="molecule type" value="Genomic_DNA"/>
</dbReference>
<dbReference type="CDD" id="cd00038">
    <property type="entry name" value="CAP_ED"/>
    <property type="match status" value="1"/>
</dbReference>
<sequence length="251" mass="28006">MLTRNVLRNRTEDLTEEERSVLESAVERTQTFAAGQTVVHQQRAVDTSTVLVQGLMTRHVHTDDGRRHLVAVQVPGDFVDLHAYVLKQLDHDLGALTDVRVALVPHAALDAIQARHPQLAKRLWFLTLLDAAMHRQWVMRLASLSALQRVAHFLCEMNAKLLAIGESDGERFALPMTQTDIGEVCGLTNVHVSRVLRQLREMGLCSWRAAQVVVHDPVRLAATGLFTPDYLYLNRATALRVAGHTGEAHGR</sequence>
<keyword evidence="1" id="KW-0805">Transcription regulation</keyword>
<dbReference type="InterPro" id="IPR012318">
    <property type="entry name" value="HTH_CRP"/>
</dbReference>
<gene>
    <name evidence="5" type="ORF">GCM10007320_19120</name>
</gene>
<keyword evidence="3" id="KW-0804">Transcription</keyword>
<dbReference type="InterPro" id="IPR036390">
    <property type="entry name" value="WH_DNA-bd_sf"/>
</dbReference>
<dbReference type="PROSITE" id="PS51063">
    <property type="entry name" value="HTH_CRP_2"/>
    <property type="match status" value="1"/>
</dbReference>
<dbReference type="PANTHER" id="PTHR24567:SF68">
    <property type="entry name" value="DNA-BINDING TRANSCRIPTIONAL DUAL REGULATOR CRP"/>
    <property type="match status" value="1"/>
</dbReference>
<dbReference type="InterPro" id="IPR036388">
    <property type="entry name" value="WH-like_DNA-bd_sf"/>
</dbReference>
<dbReference type="InterPro" id="IPR014710">
    <property type="entry name" value="RmlC-like_jellyroll"/>
</dbReference>
<evidence type="ECO:0000256" key="1">
    <source>
        <dbReference type="ARBA" id="ARBA00023015"/>
    </source>
</evidence>
<dbReference type="PANTHER" id="PTHR24567">
    <property type="entry name" value="CRP FAMILY TRANSCRIPTIONAL REGULATORY PROTEIN"/>
    <property type="match status" value="1"/>
</dbReference>
<dbReference type="SMART" id="SM00419">
    <property type="entry name" value="HTH_CRP"/>
    <property type="match status" value="1"/>
</dbReference>
<evidence type="ECO:0000256" key="3">
    <source>
        <dbReference type="ARBA" id="ARBA00023163"/>
    </source>
</evidence>
<keyword evidence="2" id="KW-0238">DNA-binding</keyword>
<evidence type="ECO:0000313" key="6">
    <source>
        <dbReference type="Proteomes" id="UP000626210"/>
    </source>
</evidence>
<proteinExistence type="predicted"/>
<evidence type="ECO:0000259" key="4">
    <source>
        <dbReference type="PROSITE" id="PS51063"/>
    </source>
</evidence>
<dbReference type="RefSeq" id="WP_189686705.1">
    <property type="nucleotide sequence ID" value="NZ_BMYK01000004.1"/>
</dbReference>
<feature type="domain" description="HTH crp-type" evidence="4">
    <location>
        <begin position="144"/>
        <end position="218"/>
    </location>
</feature>
<dbReference type="InterPro" id="IPR000595">
    <property type="entry name" value="cNMP-bd_dom"/>
</dbReference>
<dbReference type="InterPro" id="IPR050397">
    <property type="entry name" value="Env_Response_Regulators"/>
</dbReference>
<dbReference type="SUPFAM" id="SSF46785">
    <property type="entry name" value="Winged helix' DNA-binding domain"/>
    <property type="match status" value="1"/>
</dbReference>
<dbReference type="Pfam" id="PF13545">
    <property type="entry name" value="HTH_Crp_2"/>
    <property type="match status" value="1"/>
</dbReference>
<dbReference type="Pfam" id="PF00027">
    <property type="entry name" value="cNMP_binding"/>
    <property type="match status" value="1"/>
</dbReference>
<accession>A0ABQ3G0X1</accession>
<comment type="caution">
    <text evidence="5">The sequence shown here is derived from an EMBL/GenBank/DDBJ whole genome shotgun (WGS) entry which is preliminary data.</text>
</comment>
<organism evidence="5 6">
    <name type="scientific">Pseudorhodoferax aquiterrae</name>
    <dbReference type="NCBI Taxonomy" id="747304"/>
    <lineage>
        <taxon>Bacteria</taxon>
        <taxon>Pseudomonadati</taxon>
        <taxon>Pseudomonadota</taxon>
        <taxon>Betaproteobacteria</taxon>
        <taxon>Burkholderiales</taxon>
        <taxon>Comamonadaceae</taxon>
    </lineage>
</organism>
<evidence type="ECO:0000256" key="2">
    <source>
        <dbReference type="ARBA" id="ARBA00023125"/>
    </source>
</evidence>
<name>A0ABQ3G0X1_9BURK</name>
<dbReference type="Proteomes" id="UP000626210">
    <property type="component" value="Unassembled WGS sequence"/>
</dbReference>
<reference evidence="6" key="1">
    <citation type="journal article" date="2019" name="Int. J. Syst. Evol. Microbiol.">
        <title>The Global Catalogue of Microorganisms (GCM) 10K type strain sequencing project: providing services to taxonomists for standard genome sequencing and annotation.</title>
        <authorList>
            <consortium name="The Broad Institute Genomics Platform"/>
            <consortium name="The Broad Institute Genome Sequencing Center for Infectious Disease"/>
            <person name="Wu L."/>
            <person name="Ma J."/>
        </authorList>
    </citation>
    <scope>NUCLEOTIDE SEQUENCE [LARGE SCALE GENOMIC DNA]</scope>
    <source>
        <strain evidence="6">KCTC 23314</strain>
    </source>
</reference>
<dbReference type="Gene3D" id="1.10.10.10">
    <property type="entry name" value="Winged helix-like DNA-binding domain superfamily/Winged helix DNA-binding domain"/>
    <property type="match status" value="1"/>
</dbReference>
<keyword evidence="6" id="KW-1185">Reference proteome</keyword>
<dbReference type="InterPro" id="IPR018490">
    <property type="entry name" value="cNMP-bd_dom_sf"/>
</dbReference>
<protein>
    <submittedName>
        <fullName evidence="5">Crp/Fnr family transcriptional regulator</fullName>
    </submittedName>
</protein>
<dbReference type="SUPFAM" id="SSF51206">
    <property type="entry name" value="cAMP-binding domain-like"/>
    <property type="match status" value="1"/>
</dbReference>
<dbReference type="Gene3D" id="2.60.120.10">
    <property type="entry name" value="Jelly Rolls"/>
    <property type="match status" value="1"/>
</dbReference>
<evidence type="ECO:0000313" key="5">
    <source>
        <dbReference type="EMBL" id="GHC78576.1"/>
    </source>
</evidence>